<keyword evidence="2" id="KW-0732">Signal</keyword>
<dbReference type="PROSITE" id="PS51257">
    <property type="entry name" value="PROKAR_LIPOPROTEIN"/>
    <property type="match status" value="1"/>
</dbReference>
<keyword evidence="4" id="KW-1185">Reference proteome</keyword>
<organism evidence="3 4">
    <name type="scientific">Saccharospirillum salsuginis</name>
    <dbReference type="NCBI Taxonomy" id="418750"/>
    <lineage>
        <taxon>Bacteria</taxon>
        <taxon>Pseudomonadati</taxon>
        <taxon>Pseudomonadota</taxon>
        <taxon>Gammaproteobacteria</taxon>
        <taxon>Oceanospirillales</taxon>
        <taxon>Saccharospirillaceae</taxon>
        <taxon>Saccharospirillum</taxon>
    </lineage>
</organism>
<reference evidence="3" key="2">
    <citation type="submission" date="2020-09" db="EMBL/GenBank/DDBJ databases">
        <authorList>
            <person name="Sun Q."/>
            <person name="Kim S."/>
        </authorList>
    </citation>
    <scope>NUCLEOTIDE SEQUENCE</scope>
    <source>
        <strain evidence="3">KCTC 22169</strain>
    </source>
</reference>
<gene>
    <name evidence="3" type="ORF">GCM10007392_46130</name>
</gene>
<dbReference type="EMBL" id="BMXR01000017">
    <property type="protein sequence ID" value="GGX73466.1"/>
    <property type="molecule type" value="Genomic_DNA"/>
</dbReference>
<evidence type="ECO:0000313" key="3">
    <source>
        <dbReference type="EMBL" id="GGX73466.1"/>
    </source>
</evidence>
<sequence length="51" mass="5676">MRKVILSIGVMVLLSACGEEMAASDSDQESESEVDVATTWDDMHWDSGEWQ</sequence>
<evidence type="ECO:0000256" key="2">
    <source>
        <dbReference type="SAM" id="SignalP"/>
    </source>
</evidence>
<evidence type="ECO:0000256" key="1">
    <source>
        <dbReference type="SAM" id="MobiDB-lite"/>
    </source>
</evidence>
<feature type="compositionally biased region" description="Basic and acidic residues" evidence="1">
    <location>
        <begin position="41"/>
        <end position="51"/>
    </location>
</feature>
<dbReference type="RefSeq" id="WP_189613271.1">
    <property type="nucleotide sequence ID" value="NZ_BMXR01000017.1"/>
</dbReference>
<accession>A0A918NJW2</accession>
<feature type="signal peptide" evidence="2">
    <location>
        <begin position="1"/>
        <end position="22"/>
    </location>
</feature>
<comment type="caution">
    <text evidence="3">The sequence shown here is derived from an EMBL/GenBank/DDBJ whole genome shotgun (WGS) entry which is preliminary data.</text>
</comment>
<dbReference type="Proteomes" id="UP000626148">
    <property type="component" value="Unassembled WGS sequence"/>
</dbReference>
<feature type="region of interest" description="Disordered" evidence="1">
    <location>
        <begin position="21"/>
        <end position="51"/>
    </location>
</feature>
<protein>
    <submittedName>
        <fullName evidence="3">Uncharacterized protein</fullName>
    </submittedName>
</protein>
<dbReference type="AlphaFoldDB" id="A0A918NJW2"/>
<feature type="chain" id="PRO_5037619169" evidence="2">
    <location>
        <begin position="23"/>
        <end position="51"/>
    </location>
</feature>
<proteinExistence type="predicted"/>
<reference evidence="3" key="1">
    <citation type="journal article" date="2014" name="Int. J. Syst. Evol. Microbiol.">
        <title>Complete genome sequence of Corynebacterium casei LMG S-19264T (=DSM 44701T), isolated from a smear-ripened cheese.</title>
        <authorList>
            <consortium name="US DOE Joint Genome Institute (JGI-PGF)"/>
            <person name="Walter F."/>
            <person name="Albersmeier A."/>
            <person name="Kalinowski J."/>
            <person name="Ruckert C."/>
        </authorList>
    </citation>
    <scope>NUCLEOTIDE SEQUENCE</scope>
    <source>
        <strain evidence="3">KCTC 22169</strain>
    </source>
</reference>
<evidence type="ECO:0000313" key="4">
    <source>
        <dbReference type="Proteomes" id="UP000626148"/>
    </source>
</evidence>
<name>A0A918NJW2_9GAMM</name>